<feature type="transmembrane region" description="Helical" evidence="7">
    <location>
        <begin position="12"/>
        <end position="36"/>
    </location>
</feature>
<feature type="domain" description="Bacterial sugar transferase" evidence="8">
    <location>
        <begin position="276"/>
        <end position="459"/>
    </location>
</feature>
<evidence type="ECO:0000256" key="4">
    <source>
        <dbReference type="ARBA" id="ARBA00022692"/>
    </source>
</evidence>
<dbReference type="NCBIfam" id="TIGR03025">
    <property type="entry name" value="EPS_sugtrans"/>
    <property type="match status" value="1"/>
</dbReference>
<dbReference type="Proteomes" id="UP000183104">
    <property type="component" value="Unassembled WGS sequence"/>
</dbReference>
<dbReference type="NCBIfam" id="TIGR03013">
    <property type="entry name" value="EpsB_2"/>
    <property type="match status" value="1"/>
</dbReference>
<feature type="transmembrane region" description="Helical" evidence="7">
    <location>
        <begin position="56"/>
        <end position="73"/>
    </location>
</feature>
<keyword evidence="4 7" id="KW-0812">Transmembrane</keyword>
<dbReference type="AlphaFoldDB" id="A0A0P9C584"/>
<organism evidence="9 10">
    <name type="scientific">Thiohalorhabdus denitrificans</name>
    <dbReference type="NCBI Taxonomy" id="381306"/>
    <lineage>
        <taxon>Bacteria</taxon>
        <taxon>Pseudomonadati</taxon>
        <taxon>Pseudomonadota</taxon>
        <taxon>Gammaproteobacteria</taxon>
        <taxon>Thiohalorhabdales</taxon>
        <taxon>Thiohalorhabdaceae</taxon>
        <taxon>Thiohalorhabdus</taxon>
    </lineage>
</organism>
<dbReference type="STRING" id="381306.AN478_07465"/>
<feature type="transmembrane region" description="Helical" evidence="7">
    <location>
        <begin position="118"/>
        <end position="138"/>
    </location>
</feature>
<keyword evidence="3 9" id="KW-0808">Transferase</keyword>
<evidence type="ECO:0000259" key="8">
    <source>
        <dbReference type="Pfam" id="PF02397"/>
    </source>
</evidence>
<proteinExistence type="inferred from homology"/>
<feature type="transmembrane region" description="Helical" evidence="7">
    <location>
        <begin position="278"/>
        <end position="302"/>
    </location>
</feature>
<name>A0A0P9C584_9GAMM</name>
<gene>
    <name evidence="9" type="ORF">SAMN05661077_1259</name>
</gene>
<protein>
    <submittedName>
        <fullName evidence="9">Sugar transferase, PEP-CTERM system associated/exopolysaccharide biosynthesis polyprenyl glycosylphosphotransferase</fullName>
    </submittedName>
</protein>
<evidence type="ECO:0000256" key="1">
    <source>
        <dbReference type="ARBA" id="ARBA00004141"/>
    </source>
</evidence>
<dbReference type="Pfam" id="PF02397">
    <property type="entry name" value="Bac_transf"/>
    <property type="match status" value="1"/>
</dbReference>
<dbReference type="EMBL" id="FMUN01000003">
    <property type="protein sequence ID" value="SCY11985.1"/>
    <property type="molecule type" value="Genomic_DNA"/>
</dbReference>
<dbReference type="PATRIC" id="fig|381306.5.peg.130"/>
<keyword evidence="5 7" id="KW-1133">Transmembrane helix</keyword>
<dbReference type="InterPro" id="IPR003362">
    <property type="entry name" value="Bact_transf"/>
</dbReference>
<dbReference type="GO" id="GO:0016780">
    <property type="term" value="F:phosphotransferase activity, for other substituted phosphate groups"/>
    <property type="evidence" value="ECO:0007669"/>
    <property type="project" value="TreeGrafter"/>
</dbReference>
<sequence>MRTIPLFQHHIKAGFLILGLVELMVLVVAVSVAAYARFEWDPLLVRESVGPLFPKAVFFALVVQLGMVATGLYQRHLRDGYGGIGRRLVIAFVIAVIFLTVFFYTLPELYLGRGILGAALLIAFPSLLAVRATFFSVVRSPGMRRHVLVLGAGRGAEALSQFRRETDRLGKDIIGYVPMGSETPRVPKSQLVELGEGLCPYAYRNVDEIVVAVEERRDVLPVQELLECRVRGIEVVDLLTFLERETGKVKVDLAQPSWFTYSPGFFYRGLFHRTFKRAIDLVGALALLVLAGPVMIATALAIRLEDGGPVFYRQTRAGEDGRPFQLIKFRSMRTDAERMGVPQWAEENDPRVTRVGAVIRKYRIDELPQVLNILRGDMSFVGPRPERPEFEEELLRELPFYAERHRVKPGLTGWAQISYPYGASQEDALEKLQYDLYYVKNFSLFLDLMILIHTAEVVLWGKGAR</sequence>
<dbReference type="InterPro" id="IPR017464">
    <property type="entry name" value="Sugar_tfrase_EpsB_2"/>
</dbReference>
<keyword evidence="6 7" id="KW-0472">Membrane</keyword>
<reference evidence="10" key="1">
    <citation type="submission" date="2016-10" db="EMBL/GenBank/DDBJ databases">
        <authorList>
            <person name="Varghese N."/>
        </authorList>
    </citation>
    <scope>NUCLEOTIDE SEQUENCE [LARGE SCALE GENOMIC DNA]</scope>
    <source>
        <strain evidence="10">HL 19</strain>
    </source>
</reference>
<dbReference type="RefSeq" id="WP_054965991.1">
    <property type="nucleotide sequence ID" value="NZ_FMUN01000003.1"/>
</dbReference>
<dbReference type="PANTHER" id="PTHR30576:SF0">
    <property type="entry name" value="UNDECAPRENYL-PHOSPHATE N-ACETYLGALACTOSAMINYL 1-PHOSPHATE TRANSFERASE-RELATED"/>
    <property type="match status" value="1"/>
</dbReference>
<comment type="subcellular location">
    <subcellularLocation>
        <location evidence="1">Membrane</location>
        <topology evidence="1">Multi-pass membrane protein</topology>
    </subcellularLocation>
</comment>
<evidence type="ECO:0000256" key="2">
    <source>
        <dbReference type="ARBA" id="ARBA00006464"/>
    </source>
</evidence>
<dbReference type="PANTHER" id="PTHR30576">
    <property type="entry name" value="COLANIC BIOSYNTHESIS UDP-GLUCOSE LIPID CARRIER TRANSFERASE"/>
    <property type="match status" value="1"/>
</dbReference>
<accession>A0A0P9C584</accession>
<dbReference type="OrthoDB" id="9808602at2"/>
<evidence type="ECO:0000256" key="3">
    <source>
        <dbReference type="ARBA" id="ARBA00022679"/>
    </source>
</evidence>
<comment type="similarity">
    <text evidence="2">Belongs to the bacterial sugar transferase family.</text>
</comment>
<keyword evidence="10" id="KW-1185">Reference proteome</keyword>
<evidence type="ECO:0000313" key="9">
    <source>
        <dbReference type="EMBL" id="SCY11985.1"/>
    </source>
</evidence>
<evidence type="ECO:0000313" key="10">
    <source>
        <dbReference type="Proteomes" id="UP000183104"/>
    </source>
</evidence>
<dbReference type="InterPro" id="IPR017475">
    <property type="entry name" value="EPS_sugar_tfrase"/>
</dbReference>
<evidence type="ECO:0000256" key="7">
    <source>
        <dbReference type="SAM" id="Phobius"/>
    </source>
</evidence>
<dbReference type="GO" id="GO:0016020">
    <property type="term" value="C:membrane"/>
    <property type="evidence" value="ECO:0007669"/>
    <property type="project" value="UniProtKB-SubCell"/>
</dbReference>
<evidence type="ECO:0000256" key="5">
    <source>
        <dbReference type="ARBA" id="ARBA00022989"/>
    </source>
</evidence>
<feature type="transmembrane region" description="Helical" evidence="7">
    <location>
        <begin position="85"/>
        <end position="106"/>
    </location>
</feature>
<evidence type="ECO:0000256" key="6">
    <source>
        <dbReference type="ARBA" id="ARBA00023136"/>
    </source>
</evidence>